<feature type="region of interest" description="Disordered" evidence="1">
    <location>
        <begin position="2091"/>
        <end position="2281"/>
    </location>
</feature>
<feature type="region of interest" description="Disordered" evidence="1">
    <location>
        <begin position="1256"/>
        <end position="1275"/>
    </location>
</feature>
<evidence type="ECO:0000313" key="2">
    <source>
        <dbReference type="EMBL" id="KAF6059323.1"/>
    </source>
</evidence>
<organism evidence="2 3">
    <name type="scientific">Candida parapsilosis</name>
    <name type="common">Yeast</name>
    <dbReference type="NCBI Taxonomy" id="5480"/>
    <lineage>
        <taxon>Eukaryota</taxon>
        <taxon>Fungi</taxon>
        <taxon>Dikarya</taxon>
        <taxon>Ascomycota</taxon>
        <taxon>Saccharomycotina</taxon>
        <taxon>Pichiomycetes</taxon>
        <taxon>Debaryomycetaceae</taxon>
        <taxon>Candida/Lodderomyces clade</taxon>
        <taxon>Candida</taxon>
    </lineage>
</organism>
<feature type="compositionally biased region" description="Basic and acidic residues" evidence="1">
    <location>
        <begin position="2100"/>
        <end position="2111"/>
    </location>
</feature>
<feature type="compositionally biased region" description="Polar residues" evidence="1">
    <location>
        <begin position="1731"/>
        <end position="1743"/>
    </location>
</feature>
<proteinExistence type="predicted"/>
<evidence type="ECO:0000313" key="3">
    <source>
        <dbReference type="Proteomes" id="UP000590412"/>
    </source>
</evidence>
<feature type="compositionally biased region" description="Polar residues" evidence="1">
    <location>
        <begin position="1343"/>
        <end position="1352"/>
    </location>
</feature>
<protein>
    <submittedName>
        <fullName evidence="2">Uncharacterized protein</fullName>
    </submittedName>
</protein>
<feature type="compositionally biased region" description="Polar residues" evidence="1">
    <location>
        <begin position="1172"/>
        <end position="1194"/>
    </location>
</feature>
<feature type="compositionally biased region" description="Basic and acidic residues" evidence="1">
    <location>
        <begin position="243"/>
        <end position="259"/>
    </location>
</feature>
<feature type="compositionally biased region" description="Polar residues" evidence="1">
    <location>
        <begin position="691"/>
        <end position="704"/>
    </location>
</feature>
<feature type="compositionally biased region" description="Low complexity" evidence="1">
    <location>
        <begin position="1122"/>
        <end position="1139"/>
    </location>
</feature>
<feature type="compositionally biased region" description="Polar residues" evidence="1">
    <location>
        <begin position="1581"/>
        <end position="1594"/>
    </location>
</feature>
<sequence length="2281" mass="236276">MSSEGKFFSKLKKTFKGDKSNESSPNSSPKASKSASKKETNPKKEKLLQEARKEGEKVFHHKHEGSTTAAAAAGSGVASGGTGTGTGTGAGAGVGAATTTSSSPIVKTGNKEHDNILKEAWDEGRKLFHHQAKTGNTGVFAGGTAPAAAAAGGIGGYGASGDNKNPSSGYEYSSNPNDVVTSSSKGRLVTSPPRRSREPLKYEIPGDYSNQKSPTDPTVVADENSKEHSNPAVLTNTDPAYSDDAKPAKGHGKFFDPRDTQGGVLGAATASEDSANAYNEGNFRQTHEEATKAQYVDTDNLKTKPTVYEQEDRANEALEEIKQDSYREGNQQGRHDTQEDPSILGSRQVGGKGTTTDDQKLDKEAIHQENKSAYNKDGVAGILEKEQGELPQKSKKKESHPGTVKEGDVVYGGAGVVTARQDDYDPVDTERRISDLDRQINQTDSKIEQLRNDPSNASTFAVRDEPIKTPKLDDVHDEYDHSDGHDEFADAQTDSNSNDNAKSGQGVLAGAGGALAAAAGYLGYGNSREQESTNQGVSQGEKQETLDASYAAGQQQFENEKGGISSKDAASGQNQEGIVERAAEFLGFGSSKDQGRSTEGVTAGQKQETLDASYAAGQQNFENEKAGATTRGATGQNQEGFVERAEGAIGGAAAAAAGYLGFGGHNAREGHQQLLNEAYEAGKRKGENERTGTTSRQTSGQNQEGFVERAEGAIGGAAAAAAGYLGLGPRDPEQERQQIRKEAYEAGRKKGEQELSPTGTSTSGSYLEGTKQRIGEASTAAAGALGLNSAQQPKEFTNEQYGRSKDVTDNHGAAVSRGDKLERRDEASTRTSQSSNQGYLGAAGAAVAGAGAAVTGALGLGGNNSKHNDADDSLIQDAEKADPSIEKLPPHKVNKKELEREETLAPTADDYETEIVESNKDSVEDKQLKAAEGDVSKWNKQHGFTNPKESLIQEAEEADPSIEKLPPHKVNKKELKEEKTLSADADPVEKDVVEDTQFKDLEDDVATYNKKHGFTNVKSSLIEVAENADPKIEKMPAHRGQSVDKELASAGNEPSGNDVQNLPSNYPAVTTDEIKSAAGAGAVRSSDATSKKSIDTGKSSSNVDDGKDREAFDKGGLDGKSAVTGVAGAGAGAAAYGATSHHTSDSTKSQKLDDALKKSLYEEGYSKGKSDATPSSSHNKNVAGASYNTTQPLNRSVGASSVGTAAAASGAYGAGQSLDNDLKKQLYEHGYRSGATKSQVIDPELRQQLYQHGYSTGQKHHQSSNTAYGSTGGIKGTDSNLDSKLKQDLYEHGYAKGSTEKKAEKDDNIHNRSYGTSNREAAIVGGAGAAGVLAGASALGSGHHSQSNQKSLHTPIDSKSELVDENTAHREREDNSNNLVVEVVGIEDKEEALRTARNASKKLDEKGVDLTSGKLVIDANNKEIYKEDYVSEREVHGIGSAPNVVGQSRAEGYTQGARGLDTSYEGDGAGQQTNIYSGRGTSSTSGAAPPVVGQSRAEGYTQGAHGLDTSYEGDGAGQQTNIYSGQGKAAAPQVVGQSRTEGYTQGTRGLDTSYEGEGAGQQTNIYAGQSKAADPRVAGQSRAQGYTQGATDTSYRGEGSGKTTNVSPEGDRGDAIAAILALDREAAPGVTYGDGSAVPELKPGECPYFSSIGQPTPGAASEYHKQGVPEHGAYADVIREAYAAGHQRGQQAVGAYGQGSRGPHGADTSYEGAGVGAKTCPYTGAKDQTTPSAANYYQDSQGAHGSREIDTSYEGDGAGAKTCPYKPTQQGQFSDQSELAKQRLHEAARQNAGLSAGGAGAGATAGAGTGATDRGQHHTQGGKSTSSVAKEEDDEIFVNVKGTKDNTIATKIARTAVARLQKTHASIISKVKELQVDAHTGIVRDENGDEIAHFADLAVDSKHSEHHAGASKSTSHTTHSGNGNTSTAGNSGSAAAGAGAGAGVGAGGLAAAAATTASSKHPHLTEPTHHTSANAGQQYTTGFSKPEPPYPQGVPATKDANIATGHASSDHQSSTVDEGSNVKSSSDNSRGVSSGLPSHSNYDDRQANTASTGYYKSGNENATSSSQGGLSGLASSIIGASGAAGALESLGIGNPSGGSETKEETYNDRSQSDSNPSSSHLSGSNAYPKSAVDAYSSSSENTSFDRKVNDAASYGGGGQSGRYADHHQSSTSSTTTKPSNYVSESSYGANPSSGINTTSAGETGVGRSTGGHSTSAAGSGYGSTTTGSGEYNKVPRDLHERGATGSNAAGSSSHGLTSNAAEVDHEASSANNSFSMPGGWN</sequence>
<feature type="compositionally biased region" description="Basic and acidic residues" evidence="1">
    <location>
        <begin position="420"/>
        <end position="438"/>
    </location>
</feature>
<feature type="compositionally biased region" description="Gly residues" evidence="1">
    <location>
        <begin position="1795"/>
        <end position="1809"/>
    </location>
</feature>
<feature type="region of interest" description="Disordered" evidence="1">
    <location>
        <begin position="955"/>
        <end position="988"/>
    </location>
</feature>
<feature type="compositionally biased region" description="Polar residues" evidence="1">
    <location>
        <begin position="2177"/>
        <end position="2201"/>
    </location>
</feature>
<feature type="compositionally biased region" description="Basic and acidic residues" evidence="1">
    <location>
        <begin position="917"/>
        <end position="927"/>
    </location>
</feature>
<feature type="compositionally biased region" description="Basic and acidic residues" evidence="1">
    <location>
        <begin position="817"/>
        <end position="828"/>
    </location>
</feature>
<feature type="region of interest" description="Disordered" evidence="1">
    <location>
        <begin position="1954"/>
        <end position="2071"/>
    </location>
</feature>
<feature type="compositionally biased region" description="Polar residues" evidence="1">
    <location>
        <begin position="2006"/>
        <end position="2023"/>
    </location>
</feature>
<feature type="compositionally biased region" description="Gly residues" evidence="1">
    <location>
        <begin position="77"/>
        <end position="94"/>
    </location>
</feature>
<feature type="compositionally biased region" description="Low complexity" evidence="1">
    <location>
        <begin position="142"/>
        <end position="151"/>
    </location>
</feature>
<feature type="compositionally biased region" description="Polar residues" evidence="1">
    <location>
        <begin position="1052"/>
        <end position="1068"/>
    </location>
</feature>
<feature type="compositionally biased region" description="Polar residues" evidence="1">
    <location>
        <begin position="492"/>
        <end position="503"/>
    </location>
</feature>
<feature type="compositionally biased region" description="Polar residues" evidence="1">
    <location>
        <begin position="1256"/>
        <end position="1269"/>
    </location>
</feature>
<feature type="compositionally biased region" description="Polar residues" evidence="1">
    <location>
        <begin position="1767"/>
        <end position="1777"/>
    </location>
</feature>
<feature type="compositionally biased region" description="Basic and acidic residues" evidence="1">
    <location>
        <begin position="2233"/>
        <end position="2242"/>
    </location>
</feature>
<feature type="compositionally biased region" description="Basic and acidic residues" evidence="1">
    <location>
        <begin position="1778"/>
        <end position="1788"/>
    </location>
</feature>
<feature type="region of interest" description="Disordered" evidence="1">
    <location>
        <begin position="1"/>
        <end position="114"/>
    </location>
</feature>
<feature type="region of interest" description="Disordered" evidence="1">
    <location>
        <begin position="1569"/>
        <end position="1611"/>
    </location>
</feature>
<feature type="compositionally biased region" description="Basic and acidic residues" evidence="1">
    <location>
        <begin position="36"/>
        <end position="58"/>
    </location>
</feature>
<feature type="compositionally biased region" description="Low complexity" evidence="1">
    <location>
        <begin position="2112"/>
        <end position="2124"/>
    </location>
</feature>
<feature type="compositionally biased region" description="Polar residues" evidence="1">
    <location>
        <begin position="788"/>
        <end position="801"/>
    </location>
</feature>
<feature type="compositionally biased region" description="Basic and acidic residues" evidence="1">
    <location>
        <begin position="680"/>
        <end position="690"/>
    </location>
</feature>
<feature type="compositionally biased region" description="Basic and acidic residues" evidence="1">
    <location>
        <begin position="961"/>
        <end position="988"/>
    </location>
</feature>
<feature type="compositionally biased region" description="Basic and acidic residues" evidence="1">
    <location>
        <begin position="877"/>
        <end position="903"/>
    </location>
</feature>
<feature type="compositionally biased region" description="Basic and acidic residues" evidence="1">
    <location>
        <begin position="730"/>
        <end position="753"/>
    </location>
</feature>
<feature type="region of interest" description="Disordered" evidence="1">
    <location>
        <begin position="142"/>
        <end position="265"/>
    </location>
</feature>
<feature type="region of interest" description="Disordered" evidence="1">
    <location>
        <begin position="1338"/>
        <end position="1358"/>
    </location>
</feature>
<feature type="compositionally biased region" description="Polar residues" evidence="1">
    <location>
        <begin position="1970"/>
        <end position="1983"/>
    </location>
</feature>
<feature type="compositionally biased region" description="Low complexity" evidence="1">
    <location>
        <begin position="2210"/>
        <end position="2229"/>
    </location>
</feature>
<accession>A0A8X7NTF7</accession>
<dbReference type="Proteomes" id="UP000590412">
    <property type="component" value="Unassembled WGS sequence"/>
</dbReference>
<feature type="compositionally biased region" description="Basic and acidic residues" evidence="1">
    <location>
        <begin position="1104"/>
        <end position="1117"/>
    </location>
</feature>
<feature type="compositionally biased region" description="Polar residues" evidence="1">
    <location>
        <begin position="2047"/>
        <end position="2063"/>
    </location>
</feature>
<evidence type="ECO:0000256" key="1">
    <source>
        <dbReference type="SAM" id="MobiDB-lite"/>
    </source>
</evidence>
<reference evidence="2" key="1">
    <citation type="submission" date="2020-03" db="EMBL/GenBank/DDBJ databases">
        <title>FDA dAtabase for Regulatory Grade micrObial Sequences (FDA-ARGOS): Supporting development and validation of Infectious Disease Dx tests.</title>
        <authorList>
            <person name="Campos J."/>
            <person name="Goldberg B."/>
            <person name="Tallon L."/>
            <person name="Sadzewicz L."/>
            <person name="Vavikolanu K."/>
            <person name="Mehta A."/>
            <person name="Aluvathingal J."/>
            <person name="Nadendla S."/>
            <person name="Nandy P."/>
            <person name="Geyer C."/>
            <person name="Yan Y."/>
            <person name="Sichtig H."/>
        </authorList>
    </citation>
    <scope>NUCLEOTIDE SEQUENCE [LARGE SCALE GENOMIC DNA]</scope>
    <source>
        <strain evidence="2">FDAARGOS_652</strain>
    </source>
</reference>
<feature type="region of interest" description="Disordered" evidence="1">
    <location>
        <begin position="526"/>
        <end position="637"/>
    </location>
</feature>
<comment type="caution">
    <text evidence="2">The sequence shown here is derived from an EMBL/GenBank/DDBJ whole genome shotgun (WGS) entry which is preliminary data.</text>
</comment>
<feature type="compositionally biased region" description="Polar residues" evidence="1">
    <location>
        <begin position="755"/>
        <end position="765"/>
    </location>
</feature>
<feature type="compositionally biased region" description="Polar residues" evidence="1">
    <location>
        <begin position="162"/>
        <end position="185"/>
    </location>
</feature>
<feature type="region of interest" description="Disordered" evidence="1">
    <location>
        <begin position="1029"/>
        <end position="1204"/>
    </location>
</feature>
<feature type="compositionally biased region" description="Low complexity" evidence="1">
    <location>
        <begin position="2243"/>
        <end position="2255"/>
    </location>
</feature>
<feature type="compositionally biased region" description="Polar residues" evidence="1">
    <location>
        <begin position="1818"/>
        <end position="1828"/>
    </location>
</feature>
<feature type="region of interest" description="Disordered" evidence="1">
    <location>
        <begin position="1731"/>
        <end position="1831"/>
    </location>
</feature>
<feature type="region of interest" description="Disordered" evidence="1">
    <location>
        <begin position="855"/>
        <end position="927"/>
    </location>
</feature>
<feature type="compositionally biased region" description="Basic and acidic residues" evidence="1">
    <location>
        <begin position="355"/>
        <end position="370"/>
    </location>
</feature>
<feature type="compositionally biased region" description="Low complexity" evidence="1">
    <location>
        <begin position="66"/>
        <end position="76"/>
    </location>
</feature>
<gene>
    <name evidence="2" type="ORF">FOB60_000905</name>
</gene>
<feature type="region of interest" description="Disordered" evidence="1">
    <location>
        <begin position="675"/>
        <end position="705"/>
    </location>
</feature>
<feature type="compositionally biased region" description="Basic and acidic residues" evidence="1">
    <location>
        <begin position="462"/>
        <end position="488"/>
    </location>
</feature>
<feature type="compositionally biased region" description="Polar residues" evidence="1">
    <location>
        <begin position="597"/>
        <end position="607"/>
    </location>
</feature>
<feature type="compositionally biased region" description="Basic and acidic residues" evidence="1">
    <location>
        <begin position="310"/>
        <end position="338"/>
    </location>
</feature>
<feature type="compositionally biased region" description="Basic and acidic residues" evidence="1">
    <location>
        <begin position="399"/>
        <end position="408"/>
    </location>
</feature>
<feature type="compositionally biased region" description="Basic and acidic residues" evidence="1">
    <location>
        <begin position="1142"/>
        <end position="1170"/>
    </location>
</feature>
<feature type="region of interest" description="Disordered" evidence="1">
    <location>
        <begin position="284"/>
        <end position="507"/>
    </location>
</feature>
<feature type="region of interest" description="Disordered" evidence="1">
    <location>
        <begin position="1902"/>
        <end position="1939"/>
    </location>
</feature>
<feature type="compositionally biased region" description="Low complexity" evidence="1">
    <location>
        <begin position="1910"/>
        <end position="1937"/>
    </location>
</feature>
<feature type="compositionally biased region" description="Basic and acidic residues" evidence="1">
    <location>
        <begin position="1029"/>
        <end position="1047"/>
    </location>
</feature>
<name>A0A8X7NTF7_CANPA</name>
<feature type="region of interest" description="Disordered" evidence="1">
    <location>
        <begin position="724"/>
        <end position="839"/>
    </location>
</feature>
<dbReference type="EMBL" id="JABWAB010000001">
    <property type="protein sequence ID" value="KAF6059323.1"/>
    <property type="molecule type" value="Genomic_DNA"/>
</dbReference>
<feature type="compositionally biased region" description="Low complexity" evidence="1">
    <location>
        <begin position="2024"/>
        <end position="2034"/>
    </location>
</feature>
<feature type="compositionally biased region" description="Low complexity" evidence="1">
    <location>
        <begin position="22"/>
        <end position="34"/>
    </location>
</feature>